<dbReference type="InterPro" id="IPR048000">
    <property type="entry name" value="TnsA-like"/>
</dbReference>
<dbReference type="Proteomes" id="UP000309893">
    <property type="component" value="Unassembled WGS sequence"/>
</dbReference>
<dbReference type="GO" id="GO:0004519">
    <property type="term" value="F:endonuclease activity"/>
    <property type="evidence" value="ECO:0007669"/>
    <property type="project" value="UniProtKB-KW"/>
</dbReference>
<dbReference type="OrthoDB" id="3403133at2"/>
<reference evidence="1 2" key="1">
    <citation type="submission" date="2019-04" db="EMBL/GenBank/DDBJ databases">
        <title>Microbes associate with the intestines of laboratory mice.</title>
        <authorList>
            <person name="Navarre W."/>
            <person name="Wong E."/>
            <person name="Huang K."/>
            <person name="Tropini C."/>
            <person name="Ng K."/>
            <person name="Yu B."/>
        </authorList>
    </citation>
    <scope>NUCLEOTIDE SEQUENCE [LARGE SCALE GENOMIC DNA]</scope>
    <source>
        <strain evidence="1 2">NM46_B2-13</strain>
    </source>
</reference>
<gene>
    <name evidence="1" type="ORF">E5344_14245</name>
</gene>
<accession>A0A4S2CY30</accession>
<name>A0A4S2CY30_9MICO</name>
<keyword evidence="1" id="KW-0255">Endonuclease</keyword>
<comment type="caution">
    <text evidence="1">The sequence shown here is derived from an EMBL/GenBank/DDBJ whole genome shotgun (WGS) entry which is preliminary data.</text>
</comment>
<sequence>MTLTQDWLAAIDGTNALAATIEFSRHGIVQHADPVDAAHVMFEDADPVREFPSWPGKRNFEGKLWMASTSRHVPFESFWERSFLTTLDRTGDVVGVSSQPMWIRWRSPKRSHAPDYFVRRSDGSALLVDVKPIELIKPEDSMKFELTRRLAAALGWSYLVFDQLPGATQANLRFLLRYREPAWLEGVDIAALGLTGRMSLGSLAAALSGAAHSGVGAAYALVWSGVAVADLQRPLSMTTVVDLGAAS</sequence>
<keyword evidence="1" id="KW-0540">Nuclease</keyword>
<organism evidence="1 2">
    <name type="scientific">Microbacterium laevaniformans</name>
    <dbReference type="NCBI Taxonomy" id="36807"/>
    <lineage>
        <taxon>Bacteria</taxon>
        <taxon>Bacillati</taxon>
        <taxon>Actinomycetota</taxon>
        <taxon>Actinomycetes</taxon>
        <taxon>Micrococcales</taxon>
        <taxon>Microbacteriaceae</taxon>
        <taxon>Microbacterium</taxon>
    </lineage>
</organism>
<dbReference type="RefSeq" id="WP_135950044.1">
    <property type="nucleotide sequence ID" value="NZ_SRYO01000013.1"/>
</dbReference>
<dbReference type="NCBIfam" id="NF033179">
    <property type="entry name" value="TnsA_like_Actin"/>
    <property type="match status" value="1"/>
</dbReference>
<evidence type="ECO:0000313" key="2">
    <source>
        <dbReference type="Proteomes" id="UP000309893"/>
    </source>
</evidence>
<protein>
    <submittedName>
        <fullName evidence="1">TnsA-like heteromeric transposase endonuclease subunit</fullName>
    </submittedName>
</protein>
<dbReference type="EMBL" id="SRYO01000013">
    <property type="protein sequence ID" value="TGY33472.1"/>
    <property type="molecule type" value="Genomic_DNA"/>
</dbReference>
<proteinExistence type="predicted"/>
<keyword evidence="1" id="KW-0378">Hydrolase</keyword>
<evidence type="ECO:0000313" key="1">
    <source>
        <dbReference type="EMBL" id="TGY33472.1"/>
    </source>
</evidence>
<dbReference type="AlphaFoldDB" id="A0A4S2CY30"/>